<dbReference type="EMBL" id="SLWM01000015">
    <property type="protein sequence ID" value="TCO17097.1"/>
    <property type="molecule type" value="Genomic_DNA"/>
</dbReference>
<name>A0ABY2BDF2_9ACTN</name>
<keyword evidence="2" id="KW-1185">Reference proteome</keyword>
<dbReference type="Proteomes" id="UP000295818">
    <property type="component" value="Unassembled WGS sequence"/>
</dbReference>
<dbReference type="RefSeq" id="WP_132192563.1">
    <property type="nucleotide sequence ID" value="NZ_SLWM01000015.1"/>
</dbReference>
<accession>A0ABY2BDF2</accession>
<protein>
    <submittedName>
        <fullName evidence="1">Uncharacterized protein</fullName>
    </submittedName>
</protein>
<reference evidence="1 2" key="1">
    <citation type="journal article" date="2015" name="Stand. Genomic Sci.">
        <title>Genomic Encyclopedia of Bacterial and Archaeal Type Strains, Phase III: the genomes of soil and plant-associated and newly described type strains.</title>
        <authorList>
            <person name="Whitman W.B."/>
            <person name="Woyke T."/>
            <person name="Klenk H.P."/>
            <person name="Zhou Y."/>
            <person name="Lilburn T.G."/>
            <person name="Beck B.J."/>
            <person name="De Vos P."/>
            <person name="Vandamme P."/>
            <person name="Eisen J.A."/>
            <person name="Garrity G."/>
            <person name="Hugenholtz P."/>
            <person name="Kyrpides N.C."/>
        </authorList>
    </citation>
    <scope>NUCLEOTIDE SEQUENCE [LARGE SCALE GENOMIC DNA]</scope>
    <source>
        <strain evidence="1 2">VKM Ac-2538</strain>
    </source>
</reference>
<gene>
    <name evidence="1" type="ORF">EV644_115119</name>
</gene>
<evidence type="ECO:0000313" key="1">
    <source>
        <dbReference type="EMBL" id="TCO17097.1"/>
    </source>
</evidence>
<evidence type="ECO:0000313" key="2">
    <source>
        <dbReference type="Proteomes" id="UP000295818"/>
    </source>
</evidence>
<sequence>MSRTEAGASLSGPGTPTDLYAEGAQGNAYYARVARSEPCVMELVSKLAKEPWTDRPSSVHPVLGAVARTVHDYSSPAGRRALLPLAPSFLATAQAGFESSARLVALCVSAALTSPDPNCITKDERGRLAGAQETALYLLASRPADQRPGGFARWWLPVLDRLNLSESFYRGFVATEHAAEAVAVTARASGGDSDVRLRRLLKQCLATV</sequence>
<proteinExistence type="predicted"/>
<organism evidence="1 2">
    <name type="scientific">Kribbella orskensis</name>
    <dbReference type="NCBI Taxonomy" id="2512216"/>
    <lineage>
        <taxon>Bacteria</taxon>
        <taxon>Bacillati</taxon>
        <taxon>Actinomycetota</taxon>
        <taxon>Actinomycetes</taxon>
        <taxon>Propionibacteriales</taxon>
        <taxon>Kribbellaceae</taxon>
        <taxon>Kribbella</taxon>
    </lineage>
</organism>
<comment type="caution">
    <text evidence="1">The sequence shown here is derived from an EMBL/GenBank/DDBJ whole genome shotgun (WGS) entry which is preliminary data.</text>
</comment>